<keyword evidence="1" id="KW-0812">Transmembrane</keyword>
<dbReference type="OrthoDB" id="883418at2"/>
<dbReference type="KEGG" id="ddo:I597_2250"/>
<feature type="transmembrane region" description="Helical" evidence="1">
    <location>
        <begin position="46"/>
        <end position="67"/>
    </location>
</feature>
<proteinExistence type="predicted"/>
<comment type="caution">
    <text evidence="2">The sequence shown here is derived from an EMBL/GenBank/DDBJ whole genome shotgun (WGS) entry which is preliminary data.</text>
</comment>
<keyword evidence="1" id="KW-0472">Membrane</keyword>
<reference evidence="2 3" key="1">
    <citation type="submission" date="2014-10" db="EMBL/GenBank/DDBJ databases">
        <title>Draft genome sequence of the proteorhodopsin-containing marine bacterium Dokdonia donghaensis.</title>
        <authorList>
            <person name="Gomez-Consarnau L."/>
            <person name="Gonzalez J.M."/>
            <person name="Riedel T."/>
            <person name="Jaenicke S."/>
            <person name="Wagner-Doebler I."/>
            <person name="Fuhrman J.A."/>
        </authorList>
    </citation>
    <scope>NUCLEOTIDE SEQUENCE [LARGE SCALE GENOMIC DNA]</scope>
    <source>
        <strain evidence="2 3">DSW-1</strain>
    </source>
</reference>
<dbReference type="AlphaFoldDB" id="A0A0A2GSX8"/>
<dbReference type="EMBL" id="JSAQ01000001">
    <property type="protein sequence ID" value="KGO05638.1"/>
    <property type="molecule type" value="Genomic_DNA"/>
</dbReference>
<dbReference type="Proteomes" id="UP000030140">
    <property type="component" value="Unassembled WGS sequence"/>
</dbReference>
<keyword evidence="3" id="KW-1185">Reference proteome</keyword>
<gene>
    <name evidence="2" type="ORF">NV36_01430</name>
</gene>
<keyword evidence="1" id="KW-1133">Transmembrane helix</keyword>
<feature type="transmembrane region" description="Helical" evidence="1">
    <location>
        <begin position="6"/>
        <end position="34"/>
    </location>
</feature>
<evidence type="ECO:0008006" key="4">
    <source>
        <dbReference type="Google" id="ProtNLM"/>
    </source>
</evidence>
<evidence type="ECO:0000313" key="3">
    <source>
        <dbReference type="Proteomes" id="UP000030140"/>
    </source>
</evidence>
<dbReference type="RefSeq" id="WP_035324682.1">
    <property type="nucleotide sequence ID" value="NZ_CP015125.1"/>
</dbReference>
<protein>
    <recommendedName>
        <fullName evidence="4">DUF1772 domain-containing protein</fullName>
    </recommendedName>
</protein>
<feature type="transmembrane region" description="Helical" evidence="1">
    <location>
        <begin position="73"/>
        <end position="97"/>
    </location>
</feature>
<name>A0A0A2GSX8_9FLAO</name>
<accession>A0A0A2GSX8</accession>
<feature type="transmembrane region" description="Helical" evidence="1">
    <location>
        <begin position="124"/>
        <end position="147"/>
    </location>
</feature>
<evidence type="ECO:0000256" key="1">
    <source>
        <dbReference type="SAM" id="Phobius"/>
    </source>
</evidence>
<organism evidence="2 3">
    <name type="scientific">Dokdonia donghaensis DSW-1</name>
    <dbReference type="NCBI Taxonomy" id="1300343"/>
    <lineage>
        <taxon>Bacteria</taxon>
        <taxon>Pseudomonadati</taxon>
        <taxon>Bacteroidota</taxon>
        <taxon>Flavobacteriia</taxon>
        <taxon>Flavobacteriales</taxon>
        <taxon>Flavobacteriaceae</taxon>
        <taxon>Dokdonia</taxon>
    </lineage>
</organism>
<dbReference type="PATRIC" id="fig|1300343.5.peg.2270"/>
<evidence type="ECO:0000313" key="2">
    <source>
        <dbReference type="EMBL" id="KGO05638.1"/>
    </source>
</evidence>
<sequence>MIDSLSLIGLAVDAALVVLILIVQLIIYPSFLYYNRDNLVNWHNKYTGKIAVIVGPLMVIQLLLAVYTVVTGSLYMIGTIYLVFVLSTWVTTALIFVPLHKKVTQNTHTDGDLRSLVSKNWIRVVLWVIILCITVLKLNILQLFSFYN</sequence>